<evidence type="ECO:0000313" key="2">
    <source>
        <dbReference type="Proteomes" id="UP000285839"/>
    </source>
</evidence>
<reference evidence="1 2" key="1">
    <citation type="submission" date="2018-08" db="EMBL/GenBank/DDBJ databases">
        <title>A genome reference for cultivated species of the human gut microbiota.</title>
        <authorList>
            <person name="Zou Y."/>
            <person name="Xue W."/>
            <person name="Luo G."/>
        </authorList>
    </citation>
    <scope>NUCLEOTIDE SEQUENCE [LARGE SCALE GENOMIC DNA]</scope>
    <source>
        <strain evidence="1 2">AF25-21</strain>
    </source>
</reference>
<protein>
    <submittedName>
        <fullName evidence="1">Uncharacterized protein</fullName>
    </submittedName>
</protein>
<dbReference type="AlphaFoldDB" id="A0A412EKT1"/>
<name>A0A412EKT1_9FIRM</name>
<comment type="caution">
    <text evidence="1">The sequence shown here is derived from an EMBL/GenBank/DDBJ whole genome shotgun (WGS) entry which is preliminary data.</text>
</comment>
<organism evidence="1 2">
    <name type="scientific">Blautia obeum</name>
    <dbReference type="NCBI Taxonomy" id="40520"/>
    <lineage>
        <taxon>Bacteria</taxon>
        <taxon>Bacillati</taxon>
        <taxon>Bacillota</taxon>
        <taxon>Clostridia</taxon>
        <taxon>Lachnospirales</taxon>
        <taxon>Lachnospiraceae</taxon>
        <taxon>Blautia</taxon>
    </lineage>
</organism>
<accession>A0A412EKT1</accession>
<dbReference type="Proteomes" id="UP000285839">
    <property type="component" value="Unassembled WGS sequence"/>
</dbReference>
<sequence>MIGEGMNRAERRRQQKASEKARLNAPYNFSNFSLEQISKVTGARVEALKLYLKQREDEIREELIKESQEKLWKAEDYIAVANILISLYAIKMTWGFTKSNQRFLDNINPAKEYVERVGIEQAYQECHDLMDINIEFDSFDINKEFGFGESEE</sequence>
<evidence type="ECO:0000313" key="1">
    <source>
        <dbReference type="EMBL" id="RGR44430.1"/>
    </source>
</evidence>
<dbReference type="EMBL" id="QRUH01000029">
    <property type="protein sequence ID" value="RGR44430.1"/>
    <property type="molecule type" value="Genomic_DNA"/>
</dbReference>
<gene>
    <name evidence="1" type="ORF">DWY46_18855</name>
</gene>
<proteinExistence type="predicted"/>